<accession>A0ABD1XGL4</accession>
<dbReference type="InterPro" id="IPR036866">
    <property type="entry name" value="RibonucZ/Hydroxyglut_hydro"/>
</dbReference>
<keyword evidence="2" id="KW-1185">Reference proteome</keyword>
<dbReference type="InterPro" id="IPR050698">
    <property type="entry name" value="MBL"/>
</dbReference>
<dbReference type="EMBL" id="JBHFFA010000008">
    <property type="protein sequence ID" value="KAL2608097.1"/>
    <property type="molecule type" value="Genomic_DNA"/>
</dbReference>
<dbReference type="Gene3D" id="3.60.15.10">
    <property type="entry name" value="Ribonuclease Z/Hydroxyacylglutathione hydrolase-like"/>
    <property type="match status" value="2"/>
</dbReference>
<reference evidence="1 2" key="1">
    <citation type="submission" date="2024-09" db="EMBL/GenBank/DDBJ databases">
        <title>Chromosome-scale assembly of Riccia fluitans.</title>
        <authorList>
            <person name="Paukszto L."/>
            <person name="Sawicki J."/>
            <person name="Karawczyk K."/>
            <person name="Piernik-Szablinska J."/>
            <person name="Szczecinska M."/>
            <person name="Mazdziarz M."/>
        </authorList>
    </citation>
    <scope>NUCLEOTIDE SEQUENCE [LARGE SCALE GENOMIC DNA]</scope>
    <source>
        <strain evidence="1">Rf_01</strain>
        <tissue evidence="1">Aerial parts of the thallus</tissue>
    </source>
</reference>
<dbReference type="Proteomes" id="UP001605036">
    <property type="component" value="Unassembled WGS sequence"/>
</dbReference>
<evidence type="ECO:0000313" key="2">
    <source>
        <dbReference type="Proteomes" id="UP001605036"/>
    </source>
</evidence>
<gene>
    <name evidence="1" type="ORF">R1flu_026670</name>
</gene>
<proteinExistence type="predicted"/>
<dbReference type="AlphaFoldDB" id="A0ABD1XGL4"/>
<organism evidence="1 2">
    <name type="scientific">Riccia fluitans</name>
    <dbReference type="NCBI Taxonomy" id="41844"/>
    <lineage>
        <taxon>Eukaryota</taxon>
        <taxon>Viridiplantae</taxon>
        <taxon>Streptophyta</taxon>
        <taxon>Embryophyta</taxon>
        <taxon>Marchantiophyta</taxon>
        <taxon>Marchantiopsida</taxon>
        <taxon>Marchantiidae</taxon>
        <taxon>Marchantiales</taxon>
        <taxon>Ricciaceae</taxon>
        <taxon>Riccia</taxon>
    </lineage>
</organism>
<protein>
    <submittedName>
        <fullName evidence="1">Uncharacterized protein</fullName>
    </submittedName>
</protein>
<dbReference type="SUPFAM" id="SSF56281">
    <property type="entry name" value="Metallo-hydrolase/oxidoreductase"/>
    <property type="match status" value="1"/>
</dbReference>
<sequence>MCSAWSGQDVGKSCVIVTIGGKNIMSDCAISCVIVTNFHLDHIAALPYFTGICGYEGPIYMTYPAKALALSIAAQIQRCMKRVTTVDLKPTVRVDSDIEIQAYYAGHVLGAAMFYVKDLELYNSKINVCHDRS</sequence>
<dbReference type="PANTHER" id="PTHR11203:SF37">
    <property type="entry name" value="INTEGRATOR COMPLEX SUBUNIT 11"/>
    <property type="match status" value="1"/>
</dbReference>
<evidence type="ECO:0000313" key="1">
    <source>
        <dbReference type="EMBL" id="KAL2608097.1"/>
    </source>
</evidence>
<name>A0ABD1XGL4_9MARC</name>
<comment type="caution">
    <text evidence="1">The sequence shown here is derived from an EMBL/GenBank/DDBJ whole genome shotgun (WGS) entry which is preliminary data.</text>
</comment>
<dbReference type="PANTHER" id="PTHR11203">
    <property type="entry name" value="CLEAVAGE AND POLYADENYLATION SPECIFICITY FACTOR FAMILY MEMBER"/>
    <property type="match status" value="1"/>
</dbReference>